<feature type="domain" description="Sulfatase-modifying factor enzyme-like" evidence="1">
    <location>
        <begin position="62"/>
        <end position="178"/>
    </location>
</feature>
<dbReference type="PANTHER" id="PTHR23150">
    <property type="entry name" value="SULFATASE MODIFYING FACTOR 1, 2"/>
    <property type="match status" value="1"/>
</dbReference>
<dbReference type="Pfam" id="PF03781">
    <property type="entry name" value="FGE-sulfatase"/>
    <property type="match status" value="1"/>
</dbReference>
<proteinExistence type="predicted"/>
<evidence type="ECO:0000259" key="1">
    <source>
        <dbReference type="Pfam" id="PF03781"/>
    </source>
</evidence>
<dbReference type="InterPro" id="IPR051043">
    <property type="entry name" value="Sulfatase_Mod_Factor_Kinase"/>
</dbReference>
<feature type="non-terminal residue" evidence="2">
    <location>
        <position position="1"/>
    </location>
</feature>
<dbReference type="InterPro" id="IPR005532">
    <property type="entry name" value="SUMF_dom"/>
</dbReference>
<name>X1BG26_9ZZZZ</name>
<evidence type="ECO:0000313" key="2">
    <source>
        <dbReference type="EMBL" id="GAG83058.1"/>
    </source>
</evidence>
<reference evidence="2" key="1">
    <citation type="journal article" date="2014" name="Front. Microbiol.">
        <title>High frequency of phylogenetically diverse reductive dehalogenase-homologous genes in deep subseafloor sedimentary metagenomes.</title>
        <authorList>
            <person name="Kawai M."/>
            <person name="Futagami T."/>
            <person name="Toyoda A."/>
            <person name="Takaki Y."/>
            <person name="Nishi S."/>
            <person name="Hori S."/>
            <person name="Arai W."/>
            <person name="Tsubouchi T."/>
            <person name="Morono Y."/>
            <person name="Uchiyama I."/>
            <person name="Ito T."/>
            <person name="Fujiyama A."/>
            <person name="Inagaki F."/>
            <person name="Takami H."/>
        </authorList>
    </citation>
    <scope>NUCLEOTIDE SEQUENCE</scope>
    <source>
        <strain evidence="2">Expedition CK06-06</strain>
    </source>
</reference>
<dbReference type="PANTHER" id="PTHR23150:SF19">
    <property type="entry name" value="FORMYLGLYCINE-GENERATING ENZYME"/>
    <property type="match status" value="1"/>
</dbReference>
<organism evidence="2">
    <name type="scientific">marine sediment metagenome</name>
    <dbReference type="NCBI Taxonomy" id="412755"/>
    <lineage>
        <taxon>unclassified sequences</taxon>
        <taxon>metagenomes</taxon>
        <taxon>ecological metagenomes</taxon>
    </lineage>
</organism>
<gene>
    <name evidence="2" type="ORF">S01H4_26217</name>
</gene>
<dbReference type="InterPro" id="IPR042095">
    <property type="entry name" value="SUMF_sf"/>
</dbReference>
<dbReference type="Gene3D" id="3.90.1580.10">
    <property type="entry name" value="paralog of FGE (formylglycine-generating enzyme)"/>
    <property type="match status" value="1"/>
</dbReference>
<accession>X1BG26</accession>
<dbReference type="GO" id="GO:0120147">
    <property type="term" value="F:formylglycine-generating oxidase activity"/>
    <property type="evidence" value="ECO:0007669"/>
    <property type="project" value="TreeGrafter"/>
</dbReference>
<dbReference type="SUPFAM" id="SSF56436">
    <property type="entry name" value="C-type lectin-like"/>
    <property type="match status" value="1"/>
</dbReference>
<comment type="caution">
    <text evidence="2">The sequence shown here is derived from an EMBL/GenBank/DDBJ whole genome shotgun (WGS) entry which is preliminary data.</text>
</comment>
<sequence length="185" mass="20379">NAALASGDIYVDSNTVYGSNGSNSGADFVDEIYFYTFAARDSSLITYGGGVFSFRSRDGYSMGNHPVVEVPWYGATAFCDYYGYRLPTEWEWEAVADYDGSYGYGCGTTIDHSKANYDDDNPLNLSGRPYTSPVDYYSSFGYGMNDMAGNVWEWTSSCYNAGCDSGEKRVARGGGWYFPGYPTHV</sequence>
<dbReference type="AlphaFoldDB" id="X1BG26"/>
<dbReference type="EMBL" id="BART01012604">
    <property type="protein sequence ID" value="GAG83058.1"/>
    <property type="molecule type" value="Genomic_DNA"/>
</dbReference>
<dbReference type="InterPro" id="IPR016187">
    <property type="entry name" value="CTDL_fold"/>
</dbReference>
<protein>
    <recommendedName>
        <fullName evidence="1">Sulfatase-modifying factor enzyme-like domain-containing protein</fullName>
    </recommendedName>
</protein>